<evidence type="ECO:0000256" key="1">
    <source>
        <dbReference type="SAM" id="Phobius"/>
    </source>
</evidence>
<keyword evidence="1" id="KW-1133">Transmembrane helix</keyword>
<keyword evidence="3" id="KW-1185">Reference proteome</keyword>
<dbReference type="InterPro" id="IPR056918">
    <property type="entry name" value="8xMP"/>
</dbReference>
<feature type="transmembrane region" description="Helical" evidence="1">
    <location>
        <begin position="155"/>
        <end position="177"/>
    </location>
</feature>
<keyword evidence="1" id="KW-0472">Membrane</keyword>
<comment type="caution">
    <text evidence="2">The sequence shown here is derived from an EMBL/GenBank/DDBJ whole genome shotgun (WGS) entry which is preliminary data.</text>
</comment>
<proteinExistence type="predicted"/>
<name>A0ABX0R9Y3_9GAMM</name>
<sequence length="214" mass="24202">MKINVEQEDAGFIQRFFAQPTAEVDPQSEQGERLRHALNNAYQQQRSETDREWKTSLTFIVLFLFLYILLGASLTLNLSPKPGDRKTIEIALEAVPVLLSFSGFFVSVLFVFFARGCARRKSNWERTLGVLEKYSGGEMYNQTLQRGATTTDYSLSAINIALALFICVTWVVMYNYFTFTTSGVIGSVISLFITTMVYVILDIQLLKSSRAQAE</sequence>
<dbReference type="EMBL" id="VWXF01000004">
    <property type="protein sequence ID" value="NIF22146.1"/>
    <property type="molecule type" value="Genomic_DNA"/>
</dbReference>
<protein>
    <submittedName>
        <fullName evidence="2">Uncharacterized protein</fullName>
    </submittedName>
</protein>
<accession>A0ABX0R9Y3</accession>
<organism evidence="2 3">
    <name type="scientific">Candidatus Pantoea multigeneris</name>
    <dbReference type="NCBI Taxonomy" id="2608357"/>
    <lineage>
        <taxon>Bacteria</taxon>
        <taxon>Pseudomonadati</taxon>
        <taxon>Pseudomonadota</taxon>
        <taxon>Gammaproteobacteria</taxon>
        <taxon>Enterobacterales</taxon>
        <taxon>Erwiniaceae</taxon>
        <taxon>Pantoea</taxon>
    </lineage>
</organism>
<reference evidence="2 3" key="1">
    <citation type="journal article" date="2019" name="bioRxiv">
        <title>Bacteria contribute to plant secondary compound degradation in a generalist herbivore system.</title>
        <authorList>
            <person name="Francoeur C.B."/>
            <person name="Khadempour L."/>
            <person name="Moreira-Soto R.D."/>
            <person name="Gotting K."/>
            <person name="Book A.J."/>
            <person name="Pinto-Tomas A.A."/>
            <person name="Keefover-Ring K."/>
            <person name="Currie C.R."/>
        </authorList>
    </citation>
    <scope>NUCLEOTIDE SEQUENCE [LARGE SCALE GENOMIC DNA]</scope>
    <source>
        <strain evidence="2">Acro-835</strain>
    </source>
</reference>
<evidence type="ECO:0000313" key="3">
    <source>
        <dbReference type="Proteomes" id="UP001515683"/>
    </source>
</evidence>
<dbReference type="Pfam" id="PF24838">
    <property type="entry name" value="8xMP"/>
    <property type="match status" value="1"/>
</dbReference>
<gene>
    <name evidence="2" type="ORF">F3J40_11110</name>
</gene>
<feature type="transmembrane region" description="Helical" evidence="1">
    <location>
        <begin position="183"/>
        <end position="201"/>
    </location>
</feature>
<dbReference type="RefSeq" id="WP_167014593.1">
    <property type="nucleotide sequence ID" value="NZ_VWXF01000004.1"/>
</dbReference>
<feature type="transmembrane region" description="Helical" evidence="1">
    <location>
        <begin position="94"/>
        <end position="114"/>
    </location>
</feature>
<evidence type="ECO:0000313" key="2">
    <source>
        <dbReference type="EMBL" id="NIF22146.1"/>
    </source>
</evidence>
<feature type="transmembrane region" description="Helical" evidence="1">
    <location>
        <begin position="56"/>
        <end position="74"/>
    </location>
</feature>
<dbReference type="Proteomes" id="UP001515683">
    <property type="component" value="Unassembled WGS sequence"/>
</dbReference>
<keyword evidence="1" id="KW-0812">Transmembrane</keyword>